<comment type="caution">
    <text evidence="2">The sequence shown here is derived from an EMBL/GenBank/DDBJ whole genome shotgun (WGS) entry which is preliminary data.</text>
</comment>
<keyword evidence="3" id="KW-1185">Reference proteome</keyword>
<gene>
    <name evidence="2" type="ORF">IRJ41_013290</name>
</gene>
<organism evidence="2 3">
    <name type="scientific">Triplophysa rosa</name>
    <name type="common">Cave loach</name>
    <dbReference type="NCBI Taxonomy" id="992332"/>
    <lineage>
        <taxon>Eukaryota</taxon>
        <taxon>Metazoa</taxon>
        <taxon>Chordata</taxon>
        <taxon>Craniata</taxon>
        <taxon>Vertebrata</taxon>
        <taxon>Euteleostomi</taxon>
        <taxon>Actinopterygii</taxon>
        <taxon>Neopterygii</taxon>
        <taxon>Teleostei</taxon>
        <taxon>Ostariophysi</taxon>
        <taxon>Cypriniformes</taxon>
        <taxon>Nemacheilidae</taxon>
        <taxon>Triplophysa</taxon>
    </lineage>
</organism>
<evidence type="ECO:0000313" key="3">
    <source>
        <dbReference type="Proteomes" id="UP001059041"/>
    </source>
</evidence>
<dbReference type="AlphaFoldDB" id="A0A9W7X2U6"/>
<reference evidence="2" key="1">
    <citation type="submission" date="2021-02" db="EMBL/GenBank/DDBJ databases">
        <title>Comparative genomics reveals that relaxation of natural selection precedes convergent phenotypic evolution of cavefish.</title>
        <authorList>
            <person name="Peng Z."/>
        </authorList>
    </citation>
    <scope>NUCLEOTIDE SEQUENCE</scope>
    <source>
        <tissue evidence="2">Muscle</tissue>
    </source>
</reference>
<feature type="compositionally biased region" description="Basic and acidic residues" evidence="1">
    <location>
        <begin position="13"/>
        <end position="28"/>
    </location>
</feature>
<accession>A0A9W7X2U6</accession>
<evidence type="ECO:0000256" key="1">
    <source>
        <dbReference type="SAM" id="MobiDB-lite"/>
    </source>
</evidence>
<sequence>MEELDEISPKPQITERERHLLEDRRERSTPPPTDPRMIQTTEYKKSKNLPRFMKTTSETN</sequence>
<dbReference type="Proteomes" id="UP001059041">
    <property type="component" value="Linkage Group LG2"/>
</dbReference>
<name>A0A9W7X2U6_TRIRA</name>
<dbReference type="EMBL" id="JAFHDT010000002">
    <property type="protein sequence ID" value="KAI7812993.1"/>
    <property type="molecule type" value="Genomic_DNA"/>
</dbReference>
<protein>
    <submittedName>
        <fullName evidence="2">Uncharacterized protein</fullName>
    </submittedName>
</protein>
<feature type="region of interest" description="Disordered" evidence="1">
    <location>
        <begin position="1"/>
        <end position="60"/>
    </location>
</feature>
<evidence type="ECO:0000313" key="2">
    <source>
        <dbReference type="EMBL" id="KAI7812993.1"/>
    </source>
</evidence>
<proteinExistence type="predicted"/>